<dbReference type="Pfam" id="PF01370">
    <property type="entry name" value="Epimerase"/>
    <property type="match status" value="1"/>
</dbReference>
<name>A0A437NYR7_9HYPH</name>
<comment type="caution">
    <text evidence="4">The sequence shown here is derived from an EMBL/GenBank/DDBJ whole genome shotgun (WGS) entry which is preliminary data.</text>
</comment>
<sequence>MPKTILVTGGCGWLGGEIVRALLARGDSVVATDLAVAPSLSALAAREPRLAAAAADLGEWPQVMRLFEHHRIDAVVHAAAIVAVVPCADVPLKALRVNVEGSINLFEAMRLHGVRRVVHISTEETYGDFQAPVIDEDHPQKPVSVYGLTKLAVEHYGRVYSRDSGLDCINVRTCWVYGPHLPRLRLPRTFIEAALRGEAFHQPDGGAFAVDQVHISDTVAGALLALDKPEHRFDAYNIATGAAPTLADTAEAVNRAVPGARITVGDCGPYYHGGSVLSARKGALDIRRAEAELGYRPRYDIWQGIAATVAATRGDPLPRAIG</sequence>
<proteinExistence type="inferred from homology"/>
<dbReference type="AlphaFoldDB" id="A0A437NYR7"/>
<keyword evidence="5" id="KW-1185">Reference proteome</keyword>
<dbReference type="SUPFAM" id="SSF51735">
    <property type="entry name" value="NAD(P)-binding Rossmann-fold domains"/>
    <property type="match status" value="1"/>
</dbReference>
<evidence type="ECO:0000313" key="5">
    <source>
        <dbReference type="Proteomes" id="UP000286997"/>
    </source>
</evidence>
<accession>A0A437NYR7</accession>
<organism evidence="4 5">
    <name type="scientific">Methylobacterium oryzihabitans</name>
    <dbReference type="NCBI Taxonomy" id="2499852"/>
    <lineage>
        <taxon>Bacteria</taxon>
        <taxon>Pseudomonadati</taxon>
        <taxon>Pseudomonadota</taxon>
        <taxon>Alphaproteobacteria</taxon>
        <taxon>Hyphomicrobiales</taxon>
        <taxon>Methylobacteriaceae</taxon>
        <taxon>Methylobacterium</taxon>
    </lineage>
</organism>
<dbReference type="Gene3D" id="3.40.50.720">
    <property type="entry name" value="NAD(P)-binding Rossmann-like Domain"/>
    <property type="match status" value="1"/>
</dbReference>
<dbReference type="CDD" id="cd08946">
    <property type="entry name" value="SDR_e"/>
    <property type="match status" value="1"/>
</dbReference>
<protein>
    <submittedName>
        <fullName evidence="4">NAD(P)-dependent oxidoreductase</fullName>
    </submittedName>
</protein>
<evidence type="ECO:0000256" key="2">
    <source>
        <dbReference type="ARBA" id="ARBA00007637"/>
    </source>
</evidence>
<comment type="similarity">
    <text evidence="2">Belongs to the NAD(P)-dependent epimerase/dehydratase family.</text>
</comment>
<evidence type="ECO:0000259" key="3">
    <source>
        <dbReference type="Pfam" id="PF01370"/>
    </source>
</evidence>
<comment type="pathway">
    <text evidence="1">Bacterial outer membrane biogenesis; LPS O-antigen biosynthesis.</text>
</comment>
<reference evidence="4 5" key="1">
    <citation type="submission" date="2019-01" db="EMBL/GenBank/DDBJ databases">
        <authorList>
            <person name="Chen W.-M."/>
        </authorList>
    </citation>
    <scope>NUCLEOTIDE SEQUENCE [LARGE SCALE GENOMIC DNA]</scope>
    <source>
        <strain evidence="4 5">TER-1</strain>
    </source>
</reference>
<dbReference type="OrthoDB" id="9798669at2"/>
<evidence type="ECO:0000256" key="1">
    <source>
        <dbReference type="ARBA" id="ARBA00005125"/>
    </source>
</evidence>
<dbReference type="Proteomes" id="UP000286997">
    <property type="component" value="Unassembled WGS sequence"/>
</dbReference>
<dbReference type="InterPro" id="IPR036291">
    <property type="entry name" value="NAD(P)-bd_dom_sf"/>
</dbReference>
<dbReference type="PANTHER" id="PTHR43000">
    <property type="entry name" value="DTDP-D-GLUCOSE 4,6-DEHYDRATASE-RELATED"/>
    <property type="match status" value="1"/>
</dbReference>
<gene>
    <name evidence="4" type="ORF">EOE48_20385</name>
</gene>
<dbReference type="EMBL" id="SACP01000023">
    <property type="protein sequence ID" value="RVU15172.1"/>
    <property type="molecule type" value="Genomic_DNA"/>
</dbReference>
<feature type="domain" description="NAD-dependent epimerase/dehydratase" evidence="3">
    <location>
        <begin position="5"/>
        <end position="239"/>
    </location>
</feature>
<dbReference type="RefSeq" id="WP_127732575.1">
    <property type="nucleotide sequence ID" value="NZ_SACP01000023.1"/>
</dbReference>
<dbReference type="InterPro" id="IPR001509">
    <property type="entry name" value="Epimerase_deHydtase"/>
</dbReference>
<evidence type="ECO:0000313" key="4">
    <source>
        <dbReference type="EMBL" id="RVU15172.1"/>
    </source>
</evidence>